<dbReference type="CDD" id="cd07067">
    <property type="entry name" value="HP_PGM_like"/>
    <property type="match status" value="1"/>
</dbReference>
<dbReference type="PANTHER" id="PTHR46517:SF1">
    <property type="entry name" value="FRUCTOSE-2,6-BISPHOSPHATASE TIGAR"/>
    <property type="match status" value="1"/>
</dbReference>
<reference evidence="2" key="1">
    <citation type="journal article" date="2023" name="Int. J. Syst. Evol. Microbiol.">
        <title>&lt;i&gt;Shewanella septentrionalis&lt;/i&gt; sp. nov. and &lt;i&gt;Shewanella holmiensis&lt;/i&gt; sp. nov., isolated from Baltic Sea water and sediments.</title>
        <authorList>
            <person name="Martin-Rodriguez A.J."/>
            <person name="Thorell K."/>
            <person name="Joffre E."/>
            <person name="Jensie-Markopoulos S."/>
            <person name="Moore E.R.B."/>
            <person name="Sjoling A."/>
        </authorList>
    </citation>
    <scope>NUCLEOTIDE SEQUENCE</scope>
    <source>
        <strain evidence="2">SP1S2-7</strain>
    </source>
</reference>
<dbReference type="EMBL" id="JAMTCD010000002">
    <property type="protein sequence ID" value="MCT7940554.1"/>
    <property type="molecule type" value="Genomic_DNA"/>
</dbReference>
<dbReference type="RefSeq" id="WP_261297001.1">
    <property type="nucleotide sequence ID" value="NZ_JAMTCD010000002.1"/>
</dbReference>
<dbReference type="Gene3D" id="3.40.50.1240">
    <property type="entry name" value="Phosphoglycerate mutase-like"/>
    <property type="match status" value="1"/>
</dbReference>
<dbReference type="GO" id="GO:0004331">
    <property type="term" value="F:fructose-2,6-bisphosphate 2-phosphatase activity"/>
    <property type="evidence" value="ECO:0007669"/>
    <property type="project" value="TreeGrafter"/>
</dbReference>
<comment type="caution">
    <text evidence="2">The sequence shown here is derived from an EMBL/GenBank/DDBJ whole genome shotgun (WGS) entry which is preliminary data.</text>
</comment>
<proteinExistence type="predicted"/>
<dbReference type="AlphaFoldDB" id="A0A9X2WJF4"/>
<dbReference type="InterPro" id="IPR013078">
    <property type="entry name" value="His_Pase_superF_clade-1"/>
</dbReference>
<dbReference type="GO" id="GO:0005829">
    <property type="term" value="C:cytosol"/>
    <property type="evidence" value="ECO:0007669"/>
    <property type="project" value="TreeGrafter"/>
</dbReference>
<dbReference type="Pfam" id="PF00300">
    <property type="entry name" value="His_Phos_1"/>
    <property type="match status" value="1"/>
</dbReference>
<dbReference type="SMART" id="SM00855">
    <property type="entry name" value="PGAM"/>
    <property type="match status" value="1"/>
</dbReference>
<keyword evidence="1" id="KW-0378">Hydrolase</keyword>
<dbReference type="GO" id="GO:0045820">
    <property type="term" value="P:negative regulation of glycolytic process"/>
    <property type="evidence" value="ECO:0007669"/>
    <property type="project" value="TreeGrafter"/>
</dbReference>
<dbReference type="Proteomes" id="UP001155546">
    <property type="component" value="Unassembled WGS sequence"/>
</dbReference>
<organism evidence="2 3">
    <name type="scientific">Shewanella holmiensis</name>
    <dbReference type="NCBI Taxonomy" id="2952222"/>
    <lineage>
        <taxon>Bacteria</taxon>
        <taxon>Pseudomonadati</taxon>
        <taxon>Pseudomonadota</taxon>
        <taxon>Gammaproteobacteria</taxon>
        <taxon>Alteromonadales</taxon>
        <taxon>Shewanellaceae</taxon>
        <taxon>Shewanella</taxon>
    </lineage>
</organism>
<keyword evidence="3" id="KW-1185">Reference proteome</keyword>
<evidence type="ECO:0000313" key="2">
    <source>
        <dbReference type="EMBL" id="MCT7940554.1"/>
    </source>
</evidence>
<protein>
    <submittedName>
        <fullName evidence="2">Histidine phosphatase family protein</fullName>
    </submittedName>
</protein>
<dbReference type="PANTHER" id="PTHR46517">
    <property type="entry name" value="FRUCTOSE-2,6-BISPHOSPHATASE TIGAR"/>
    <property type="match status" value="1"/>
</dbReference>
<accession>A0A9X2WJF4</accession>
<dbReference type="InterPro" id="IPR051695">
    <property type="entry name" value="Phosphoglycerate_Mutase"/>
</dbReference>
<dbReference type="SUPFAM" id="SSF53254">
    <property type="entry name" value="Phosphoglycerate mutase-like"/>
    <property type="match status" value="1"/>
</dbReference>
<name>A0A9X2WJF4_9GAMM</name>
<sequence>MKHLQLVFLRHGHCQGGDILRGKTNVPLSEQGLIQMQQAFDSLGKLPDTVYSSSLERCLQFSDLIAKQYQLPIKVLDDLQEIDFGEWDGQTWQTLYQHHELKLNAYWANPWEPEHTPPKGEYLRDFSARVQVAVAQIVWQMLQQSAAEVATKNEQFDAVLPPSVLIVTHGGVMRCIMAAILGVEQAAGIFSQFHLPYAALFHVDVYVEEQYFDNIDQDTFAFKNLSMRLNWPTLSGLTQG</sequence>
<dbReference type="InterPro" id="IPR029033">
    <property type="entry name" value="His_PPase_superfam"/>
</dbReference>
<evidence type="ECO:0000313" key="3">
    <source>
        <dbReference type="Proteomes" id="UP001155546"/>
    </source>
</evidence>
<evidence type="ECO:0000256" key="1">
    <source>
        <dbReference type="ARBA" id="ARBA00022801"/>
    </source>
</evidence>
<gene>
    <name evidence="2" type="ORF">NE535_01875</name>
</gene>
<dbReference type="GO" id="GO:0043456">
    <property type="term" value="P:regulation of pentose-phosphate shunt"/>
    <property type="evidence" value="ECO:0007669"/>
    <property type="project" value="TreeGrafter"/>
</dbReference>